<feature type="region of interest" description="Disordered" evidence="1">
    <location>
        <begin position="1375"/>
        <end position="1394"/>
    </location>
</feature>
<feature type="transmembrane region" description="Helical" evidence="2">
    <location>
        <begin position="42"/>
        <end position="62"/>
    </location>
</feature>
<feature type="compositionally biased region" description="Low complexity" evidence="1">
    <location>
        <begin position="909"/>
        <end position="927"/>
    </location>
</feature>
<feature type="transmembrane region" description="Helical" evidence="2">
    <location>
        <begin position="304"/>
        <end position="323"/>
    </location>
</feature>
<dbReference type="PANTHER" id="PTHR31600">
    <property type="entry name" value="TINY MACROCYSTS PROTEIN B-RELATED"/>
    <property type="match status" value="1"/>
</dbReference>
<dbReference type="InterPro" id="IPR000014">
    <property type="entry name" value="PAS"/>
</dbReference>
<feature type="compositionally biased region" description="Polar residues" evidence="1">
    <location>
        <begin position="1421"/>
        <end position="1431"/>
    </location>
</feature>
<accession>A0A8J8TAV3</accession>
<feature type="compositionally biased region" description="Acidic residues" evidence="1">
    <location>
        <begin position="1808"/>
        <end position="1825"/>
    </location>
</feature>
<reference evidence="4" key="1">
    <citation type="submission" date="2019-06" db="EMBL/GenBank/DDBJ databases">
        <authorList>
            <person name="Zheng W."/>
        </authorList>
    </citation>
    <scope>NUCLEOTIDE SEQUENCE</scope>
    <source>
        <strain evidence="4">QDHG01</strain>
    </source>
</reference>
<proteinExistence type="predicted"/>
<feature type="compositionally biased region" description="Low complexity" evidence="1">
    <location>
        <begin position="892"/>
        <end position="902"/>
    </location>
</feature>
<keyword evidence="5" id="KW-1185">Reference proteome</keyword>
<dbReference type="PANTHER" id="PTHR31600:SF2">
    <property type="entry name" value="GAMETE ENRICHED GENE 10 PROTEIN-RELATED"/>
    <property type="match status" value="1"/>
</dbReference>
<feature type="region of interest" description="Disordered" evidence="1">
    <location>
        <begin position="1400"/>
        <end position="1437"/>
    </location>
</feature>
<feature type="region of interest" description="Disordered" evidence="1">
    <location>
        <begin position="892"/>
        <end position="927"/>
    </location>
</feature>
<feature type="transmembrane region" description="Helical" evidence="2">
    <location>
        <begin position="371"/>
        <end position="391"/>
    </location>
</feature>
<name>A0A8J8TAV3_HALGN</name>
<dbReference type="EMBL" id="RRYP01000249">
    <property type="protein sequence ID" value="TNV87741.1"/>
    <property type="molecule type" value="Genomic_DNA"/>
</dbReference>
<comment type="caution">
    <text evidence="4">The sequence shown here is derived from an EMBL/GenBank/DDBJ whole genome shotgun (WGS) entry which is preliminary data.</text>
</comment>
<feature type="region of interest" description="Disordered" evidence="1">
    <location>
        <begin position="624"/>
        <end position="645"/>
    </location>
</feature>
<feature type="transmembrane region" description="Helical" evidence="2">
    <location>
        <begin position="1947"/>
        <end position="1965"/>
    </location>
</feature>
<feature type="region of interest" description="Disordered" evidence="1">
    <location>
        <begin position="1"/>
        <end position="24"/>
    </location>
</feature>
<feature type="compositionally biased region" description="Basic residues" evidence="1">
    <location>
        <begin position="1846"/>
        <end position="1859"/>
    </location>
</feature>
<dbReference type="SUPFAM" id="SSF55785">
    <property type="entry name" value="PYP-like sensor domain (PAS domain)"/>
    <property type="match status" value="1"/>
</dbReference>
<sequence length="2246" mass="254540">MELGNNDFNSAVGEDLSGRQTMGSPRSTNFNYAAYQNTSNRLTLMSVLPSINTTASLFWSILTENPFGVFSRVLMMLFLEIVLMALFSRLSLINDENGSASVIDDKSIYENGLKIDGSNANQIMSIAIGIASAGVGVVILIIYLYFKIKGHAHKGKIQPSTRMVIAARLLSVFFGAYQEVIALIGQIFLAIAFYWVSLAAAEASTNTSSTTDDYGEDSTVTQQSSAVHITNTEHMIILIALAFTQIWLIAFTIIERIFFSLQFKSPFSLMTRANGGLTDWTLPIKIVLSAYLSLKPNLSHTEKVFYMLIIVCFSTFRLVSSTLTNPVLDKRMRTCELYLQSITYSYYLTNFLIFSVHTSLNGGVLSKTTGLVLVCLILAISIIGSITAMRAHMDHEILKRMSIGYKKQTEIGGNGYDRYEQGVYLIEEMLDSENPKVHMQFQKYMFENDAGVNNNTEEVSYVEAMAKILDDFRDSDDEDPMHDHHKHQNQGSLQYVDDSSQNIYLDASTQSKAGMKLDRMDTNRSEFGSSKKHHMKNSAQQVMQAGITLKQISQMPPPQNPQNFKRRMSKALSNMHSPRSDLKPEELFKRLNSFANKDVRSRSPEHSIEKYSLNNVSSHAARFGRDYESAKSNRRDEDQFSQASRQLVAPRASLLDVIKSVTQMASSPPSQPMTQPQQPHLIPSVHGMLAPPQFANQFNLLQVHSSGQESGRLFAPTQQPPQETMALLLNQTGYQGCEPESQNHLLVDIFVSDIQNKNKKEIYAVGTAALLKQQQRENSQNAICDSKLDKIMRFVNSAQGGLEDMVKSLKIRFTYDQVARRFSLEHPKSLRLMFYKSLFSIERLNNKYLTLTTITHLNLYSKKNLSYLSQLRTKISELYFVERSATLGTSSQQYYTSPQSSSVPKAFPSNQQSQSGQQGITAASSSSQSVDVNLSKWTENDKELDMTVLLEQNMEVEKIRAKLLLCCKKISQFWQLYNAQHLSHQQFSEFMDLMSQITEMLSHIRQQSRQVEDMDSFFSKSDQLCYTLSQFYGMVLRDFRQAQKVSIRMESFVQASMDMMGSGIFGQRGGKLNIKFRENTIDDIGLVVVDGNFELYGKIIFGNKQILKVLGYQAEELLDRTVHILMPRRIADIHNQFWRAFATAGEPKVLDQVRYLYMRDSRGYIFPSKVFIKFQFNVQFGYSFVGLLKKPTTLIINPEEEAIPVKDTYHIVCNSKGSILEISETVHELLRLSPRVLAQLHDSMQEGFMMSTFSPELIFSELDFESGSSVFFKTILLDFSNYYNLLKNLENNEEEPMKPLPSIQAPPITINIPPPNLKARYSPGLARSNSLNGNSQMYYQMKIVKEIYGVGSITEPLPVYYVIFTEATEEQIATVTSSGGQRSRVGGKLTGNGDLMSAVGGPKGQYAKRTSDKSEFDDQGNPINVRNTGTGSDEDEYKTASFSMSSSVSSGTTADSSIAAIDEDIEDQRTPRLLLALRGGIKSLIAFLLIIAIVQYSVNNGLKESNSNDETVLLESLQAQEYISELRILSRMYMNMNIGLEPTKSEYINDRRYESKLIALDLIEKVRKNIQNLQTYLGKYTDENDGPDKVKFFSLLGNQTIESRTLPRLYAVSLWLVQVEQIFLYDNMTSGMGTFLYKNTKQSTIFDQIVFFTMFNGEYELATLFSGLVSSQQTVISHLVDKGIFINEFLSIGTAVIIIFATLALLYLTVLILRLKNRVLLFFEKMSPEQISLQEKSAQVFQTFIKNGDSRQLMLSQQQFMLELKMTNADNNGTMAMNGPAGQTMKARERQKAIQLKTDSDHENSNEVLEEEKEEEELYEEDESVDEIKGHGKNEHSDQQLSDRQKRSKNSSPHKRMQKKMGVNEDVLKDSALKMKDGKNKQRKSKRIKNGGTSGRRSSREKTQRTNAAGFDTSSHLNAEAQIKEREVIRLLKERVRQNMMRSLPPIFLASTLLVVYFILQFLLFQNQQMQIQDNSLALVDLIKSLECQEQLTMDIRHIQLSNNTKLVIDFDKKQQPLGVETESTFYYESINITFGKCLKLNQKVSQWLLNDQGGIYALDGKGGATSERTICAKYDKFNLNGTTLTKDICQRIYKGSLQNNPLQATSIFMQDQFYSAIRFMSGASSEPTSQLGNVSDPAFLRSYIANKDLLEVLDAQTFFQLYTLRAYFRQILKQILQDQDVTLVITSLFGVFVTLLLVSAIVIHILLSQKAKRWFWNTFLLLQLLPRDDLDKDFIKTLNDFIRDT</sequence>
<organism evidence="4 5">
    <name type="scientific">Halteria grandinella</name>
    <dbReference type="NCBI Taxonomy" id="5974"/>
    <lineage>
        <taxon>Eukaryota</taxon>
        <taxon>Sar</taxon>
        <taxon>Alveolata</taxon>
        <taxon>Ciliophora</taxon>
        <taxon>Intramacronucleata</taxon>
        <taxon>Spirotrichea</taxon>
        <taxon>Stichotrichia</taxon>
        <taxon>Sporadotrichida</taxon>
        <taxon>Halteriidae</taxon>
        <taxon>Halteria</taxon>
    </lineage>
</organism>
<dbReference type="InterPro" id="IPR052994">
    <property type="entry name" value="Tiny_macrocysts_regulators"/>
</dbReference>
<feature type="compositionally biased region" description="Basic and acidic residues" evidence="1">
    <location>
        <begin position="1826"/>
        <end position="1845"/>
    </location>
</feature>
<feature type="transmembrane region" description="Helical" evidence="2">
    <location>
        <begin position="235"/>
        <end position="254"/>
    </location>
</feature>
<dbReference type="InterPro" id="IPR035965">
    <property type="entry name" value="PAS-like_dom_sf"/>
</dbReference>
<dbReference type="CDD" id="cd00130">
    <property type="entry name" value="PAS"/>
    <property type="match status" value="1"/>
</dbReference>
<feature type="transmembrane region" description="Helical" evidence="2">
    <location>
        <begin position="344"/>
        <end position="365"/>
    </location>
</feature>
<evidence type="ECO:0000259" key="3">
    <source>
        <dbReference type="PROSITE" id="PS50112"/>
    </source>
</evidence>
<feature type="compositionally biased region" description="Basic and acidic residues" evidence="1">
    <location>
        <begin position="1862"/>
        <end position="1880"/>
    </location>
</feature>
<gene>
    <name evidence="4" type="ORF">FGO68_gene16166</name>
</gene>
<feature type="compositionally biased region" description="Basic and acidic residues" evidence="1">
    <location>
        <begin position="624"/>
        <end position="638"/>
    </location>
</feature>
<keyword evidence="2" id="KW-0472">Membrane</keyword>
<evidence type="ECO:0000313" key="5">
    <source>
        <dbReference type="Proteomes" id="UP000785679"/>
    </source>
</evidence>
<dbReference type="Proteomes" id="UP000785679">
    <property type="component" value="Unassembled WGS sequence"/>
</dbReference>
<feature type="transmembrane region" description="Helical" evidence="2">
    <location>
        <begin position="69"/>
        <end position="87"/>
    </location>
</feature>
<feature type="transmembrane region" description="Helical" evidence="2">
    <location>
        <begin position="123"/>
        <end position="146"/>
    </location>
</feature>
<evidence type="ECO:0000256" key="1">
    <source>
        <dbReference type="SAM" id="MobiDB-lite"/>
    </source>
</evidence>
<feature type="transmembrane region" description="Helical" evidence="2">
    <location>
        <begin position="167"/>
        <end position="196"/>
    </location>
</feature>
<feature type="transmembrane region" description="Helical" evidence="2">
    <location>
        <begin position="2184"/>
        <end position="2208"/>
    </location>
</feature>
<feature type="region of interest" description="Disordered" evidence="1">
    <location>
        <begin position="1773"/>
        <end position="1917"/>
    </location>
</feature>
<keyword evidence="2" id="KW-1133">Transmembrane helix</keyword>
<feature type="compositionally biased region" description="Basic and acidic residues" evidence="1">
    <location>
        <begin position="1786"/>
        <end position="1805"/>
    </location>
</feature>
<dbReference type="Gene3D" id="3.30.450.20">
    <property type="entry name" value="PAS domain"/>
    <property type="match status" value="1"/>
</dbReference>
<feature type="transmembrane region" description="Helical" evidence="2">
    <location>
        <begin position="1689"/>
        <end position="1713"/>
    </location>
</feature>
<keyword evidence="2" id="KW-0812">Transmembrane</keyword>
<evidence type="ECO:0000256" key="2">
    <source>
        <dbReference type="SAM" id="Phobius"/>
    </source>
</evidence>
<evidence type="ECO:0000313" key="4">
    <source>
        <dbReference type="EMBL" id="TNV87741.1"/>
    </source>
</evidence>
<feature type="domain" description="PAS" evidence="3">
    <location>
        <begin position="1097"/>
        <end position="1144"/>
    </location>
</feature>
<protein>
    <recommendedName>
        <fullName evidence="3">PAS domain-containing protein</fullName>
    </recommendedName>
</protein>
<dbReference type="PROSITE" id="PS50112">
    <property type="entry name" value="PAS"/>
    <property type="match status" value="1"/>
</dbReference>